<dbReference type="InterPro" id="IPR001138">
    <property type="entry name" value="Zn2Cys6_DnaBD"/>
</dbReference>
<dbReference type="Proteomes" id="UP001338125">
    <property type="component" value="Unassembled WGS sequence"/>
</dbReference>
<protein>
    <recommendedName>
        <fullName evidence="4">Zn(2)-C6 fungal-type domain-containing protein</fullName>
    </recommendedName>
</protein>
<dbReference type="InterPro" id="IPR053175">
    <property type="entry name" value="DHMBA_Reg_Transcription_Factor"/>
</dbReference>
<keyword evidence="3" id="KW-1185">Reference proteome</keyword>
<dbReference type="Pfam" id="PF11951">
    <property type="entry name" value="Fungal_trans_2"/>
    <property type="match status" value="1"/>
</dbReference>
<dbReference type="CDD" id="cd00067">
    <property type="entry name" value="GAL4"/>
    <property type="match status" value="1"/>
</dbReference>
<evidence type="ECO:0008006" key="4">
    <source>
        <dbReference type="Google" id="ProtNLM"/>
    </source>
</evidence>
<keyword evidence="1" id="KW-0539">Nucleus</keyword>
<proteinExistence type="predicted"/>
<accession>A0ABR0S656</accession>
<organism evidence="2 3">
    <name type="scientific">Cladobotryum mycophilum</name>
    <dbReference type="NCBI Taxonomy" id="491253"/>
    <lineage>
        <taxon>Eukaryota</taxon>
        <taxon>Fungi</taxon>
        <taxon>Dikarya</taxon>
        <taxon>Ascomycota</taxon>
        <taxon>Pezizomycotina</taxon>
        <taxon>Sordariomycetes</taxon>
        <taxon>Hypocreomycetidae</taxon>
        <taxon>Hypocreales</taxon>
        <taxon>Hypocreaceae</taxon>
        <taxon>Cladobotryum</taxon>
    </lineage>
</organism>
<dbReference type="PANTHER" id="PTHR38791:SF1">
    <property type="entry name" value="TRANSCRIPTION FACTOR, PUTATIVE-RELATED"/>
    <property type="match status" value="1"/>
</dbReference>
<sequence>MVYRGQPSKDCLPCRKRKLRRPSCGQCKRAGIACSGYRDPNDFIFRDQTRMVHQKVSAANSRALLPVSADNDTLLLPDLTLGSIRTLQLDWVVRARHDFFAHYVFGMSGSYDMLATLYEEARMGDHLATSVDAASLAFMATSRHPGTPELLRQATKYYTIALRRLNEALSCQKTVAADSTLQSVLLLDLFEKMVSRNLAATASWMGHVYGGTMIAKVRGHRNLQTYVSQRLSTRLYITLVISCGVAGTRIPEGLGELKRGLDALFHDRHDLKWRVTSLNEDVVNFRADVLEGRYSDNVDLVAEAKRLDGLFCAVEASLPPDWDPKRVATNNDDDIENCLVFGCYYDIYAHHAVTQVRNVIRTMRIHLHILIQKHPASEDDIESSKAIVEACVLDICAGVPQFILPRARPENSTPFSPTQVLECFTILVPLYFAGHVSADPAVRPWTIGVLRYMAEVGGIEAARRTADTLEFSPEVEYWEMYSMLGGYAFAV</sequence>
<name>A0ABR0S656_9HYPO</name>
<evidence type="ECO:0000313" key="3">
    <source>
        <dbReference type="Proteomes" id="UP001338125"/>
    </source>
</evidence>
<reference evidence="2 3" key="1">
    <citation type="submission" date="2024-01" db="EMBL/GenBank/DDBJ databases">
        <title>Complete genome of Cladobotryum mycophilum ATHUM6906.</title>
        <authorList>
            <person name="Christinaki A.C."/>
            <person name="Myridakis A.I."/>
            <person name="Kouvelis V.N."/>
        </authorList>
    </citation>
    <scope>NUCLEOTIDE SEQUENCE [LARGE SCALE GENOMIC DNA]</scope>
    <source>
        <strain evidence="2 3">ATHUM6906</strain>
    </source>
</reference>
<gene>
    <name evidence="2" type="ORF">PT974_11458</name>
</gene>
<dbReference type="EMBL" id="JAVFKD010000016">
    <property type="protein sequence ID" value="KAK5987332.1"/>
    <property type="molecule type" value="Genomic_DNA"/>
</dbReference>
<evidence type="ECO:0000256" key="1">
    <source>
        <dbReference type="ARBA" id="ARBA00023242"/>
    </source>
</evidence>
<dbReference type="PANTHER" id="PTHR38791">
    <property type="entry name" value="ZN(II)2CYS6 TRANSCRIPTION FACTOR (EUROFUNG)-RELATED-RELATED"/>
    <property type="match status" value="1"/>
</dbReference>
<evidence type="ECO:0000313" key="2">
    <source>
        <dbReference type="EMBL" id="KAK5987332.1"/>
    </source>
</evidence>
<dbReference type="InterPro" id="IPR021858">
    <property type="entry name" value="Fun_TF"/>
</dbReference>
<comment type="caution">
    <text evidence="2">The sequence shown here is derived from an EMBL/GenBank/DDBJ whole genome shotgun (WGS) entry which is preliminary data.</text>
</comment>